<accession>A0A6A4T1S4</accession>
<dbReference type="AlphaFoldDB" id="A0A6A4T1S4"/>
<evidence type="ECO:0000313" key="2">
    <source>
        <dbReference type="EMBL" id="KAF0037990.1"/>
    </source>
</evidence>
<feature type="region of interest" description="Disordered" evidence="1">
    <location>
        <begin position="1"/>
        <end position="24"/>
    </location>
</feature>
<sequence>MRSGFRNGWDNKRPLKDHGRSTSGASHMFIKYLSEYLGRSFPGEPLVLCRSSAEESSAANYSHQTPMRRLRGSQGERRGGERRRSPPLGRSRRLVMLLQVAN</sequence>
<protein>
    <submittedName>
        <fullName evidence="2">Uncharacterized protein</fullName>
    </submittedName>
</protein>
<evidence type="ECO:0000256" key="1">
    <source>
        <dbReference type="SAM" id="MobiDB-lite"/>
    </source>
</evidence>
<feature type="region of interest" description="Disordered" evidence="1">
    <location>
        <begin position="52"/>
        <end position="94"/>
    </location>
</feature>
<feature type="compositionally biased region" description="Basic and acidic residues" evidence="1">
    <location>
        <begin position="74"/>
        <end position="84"/>
    </location>
</feature>
<name>A0A6A4T1S4_SCOMX</name>
<comment type="caution">
    <text evidence="2">The sequence shown here is derived from an EMBL/GenBank/DDBJ whole genome shotgun (WGS) entry which is preliminary data.</text>
</comment>
<reference evidence="2 3" key="1">
    <citation type="submission" date="2019-06" db="EMBL/GenBank/DDBJ databases">
        <title>Draft genomes of female and male turbot (Scophthalmus maximus).</title>
        <authorList>
            <person name="Xu H."/>
            <person name="Xu X.-W."/>
            <person name="Shao C."/>
            <person name="Chen S."/>
        </authorList>
    </citation>
    <scope>NUCLEOTIDE SEQUENCE [LARGE SCALE GENOMIC DNA]</scope>
    <source>
        <strain evidence="2">Ysfricsl-2016a</strain>
        <tissue evidence="2">Blood</tissue>
    </source>
</reference>
<proteinExistence type="predicted"/>
<feature type="compositionally biased region" description="Basic and acidic residues" evidence="1">
    <location>
        <begin position="9"/>
        <end position="20"/>
    </location>
</feature>
<dbReference type="Proteomes" id="UP000438429">
    <property type="component" value="Unassembled WGS sequence"/>
</dbReference>
<evidence type="ECO:0000313" key="3">
    <source>
        <dbReference type="Proteomes" id="UP000438429"/>
    </source>
</evidence>
<dbReference type="EMBL" id="VEVO01000009">
    <property type="protein sequence ID" value="KAF0037990.1"/>
    <property type="molecule type" value="Genomic_DNA"/>
</dbReference>
<organism evidence="2 3">
    <name type="scientific">Scophthalmus maximus</name>
    <name type="common">Turbot</name>
    <name type="synonym">Psetta maxima</name>
    <dbReference type="NCBI Taxonomy" id="52904"/>
    <lineage>
        <taxon>Eukaryota</taxon>
        <taxon>Metazoa</taxon>
        <taxon>Chordata</taxon>
        <taxon>Craniata</taxon>
        <taxon>Vertebrata</taxon>
        <taxon>Euteleostomi</taxon>
        <taxon>Actinopterygii</taxon>
        <taxon>Neopterygii</taxon>
        <taxon>Teleostei</taxon>
        <taxon>Neoteleostei</taxon>
        <taxon>Acanthomorphata</taxon>
        <taxon>Carangaria</taxon>
        <taxon>Pleuronectiformes</taxon>
        <taxon>Pleuronectoidei</taxon>
        <taxon>Scophthalmidae</taxon>
        <taxon>Scophthalmus</taxon>
    </lineage>
</organism>
<gene>
    <name evidence="2" type="ORF">F2P81_010864</name>
</gene>